<evidence type="ECO:0000313" key="2">
    <source>
        <dbReference type="Proteomes" id="UP000308600"/>
    </source>
</evidence>
<keyword evidence="2" id="KW-1185">Reference proteome</keyword>
<name>A0ACD3A9H8_9AGAR</name>
<protein>
    <submittedName>
        <fullName evidence="1">Uncharacterized protein</fullName>
    </submittedName>
</protein>
<dbReference type="Proteomes" id="UP000308600">
    <property type="component" value="Unassembled WGS sequence"/>
</dbReference>
<reference evidence="1 2" key="1">
    <citation type="journal article" date="2019" name="Nat. Ecol. Evol.">
        <title>Megaphylogeny resolves global patterns of mushroom evolution.</title>
        <authorList>
            <person name="Varga T."/>
            <person name="Krizsan K."/>
            <person name="Foldi C."/>
            <person name="Dima B."/>
            <person name="Sanchez-Garcia M."/>
            <person name="Sanchez-Ramirez S."/>
            <person name="Szollosi G.J."/>
            <person name="Szarkandi J.G."/>
            <person name="Papp V."/>
            <person name="Albert L."/>
            <person name="Andreopoulos W."/>
            <person name="Angelini C."/>
            <person name="Antonin V."/>
            <person name="Barry K.W."/>
            <person name="Bougher N.L."/>
            <person name="Buchanan P."/>
            <person name="Buyck B."/>
            <person name="Bense V."/>
            <person name="Catcheside P."/>
            <person name="Chovatia M."/>
            <person name="Cooper J."/>
            <person name="Damon W."/>
            <person name="Desjardin D."/>
            <person name="Finy P."/>
            <person name="Geml J."/>
            <person name="Haridas S."/>
            <person name="Hughes K."/>
            <person name="Justo A."/>
            <person name="Karasinski D."/>
            <person name="Kautmanova I."/>
            <person name="Kiss B."/>
            <person name="Kocsube S."/>
            <person name="Kotiranta H."/>
            <person name="LaButti K.M."/>
            <person name="Lechner B.E."/>
            <person name="Liimatainen K."/>
            <person name="Lipzen A."/>
            <person name="Lukacs Z."/>
            <person name="Mihaltcheva S."/>
            <person name="Morgado L.N."/>
            <person name="Niskanen T."/>
            <person name="Noordeloos M.E."/>
            <person name="Ohm R.A."/>
            <person name="Ortiz-Santana B."/>
            <person name="Ovrebo C."/>
            <person name="Racz N."/>
            <person name="Riley R."/>
            <person name="Savchenko A."/>
            <person name="Shiryaev A."/>
            <person name="Soop K."/>
            <person name="Spirin V."/>
            <person name="Szebenyi C."/>
            <person name="Tomsovsky M."/>
            <person name="Tulloss R.E."/>
            <person name="Uehling J."/>
            <person name="Grigoriev I.V."/>
            <person name="Vagvolgyi C."/>
            <person name="Papp T."/>
            <person name="Martin F.M."/>
            <person name="Miettinen O."/>
            <person name="Hibbett D.S."/>
            <person name="Nagy L.G."/>
        </authorList>
    </citation>
    <scope>NUCLEOTIDE SEQUENCE [LARGE SCALE GENOMIC DNA]</scope>
    <source>
        <strain evidence="1 2">NL-1719</strain>
    </source>
</reference>
<organism evidence="1 2">
    <name type="scientific">Pluteus cervinus</name>
    <dbReference type="NCBI Taxonomy" id="181527"/>
    <lineage>
        <taxon>Eukaryota</taxon>
        <taxon>Fungi</taxon>
        <taxon>Dikarya</taxon>
        <taxon>Basidiomycota</taxon>
        <taxon>Agaricomycotina</taxon>
        <taxon>Agaricomycetes</taxon>
        <taxon>Agaricomycetidae</taxon>
        <taxon>Agaricales</taxon>
        <taxon>Pluteineae</taxon>
        <taxon>Pluteaceae</taxon>
        <taxon>Pluteus</taxon>
    </lineage>
</organism>
<proteinExistence type="predicted"/>
<evidence type="ECO:0000313" key="1">
    <source>
        <dbReference type="EMBL" id="TFK62513.1"/>
    </source>
</evidence>
<accession>A0ACD3A9H8</accession>
<dbReference type="EMBL" id="ML208576">
    <property type="protein sequence ID" value="TFK62513.1"/>
    <property type="molecule type" value="Genomic_DNA"/>
</dbReference>
<sequence>MPIPAELVSLIVDDVVECCSPKELSAALRSCCLVSRVWRAFSQPCLYSRFTRYKQEYWNTPLLQTLLGSERLQGYTSALWIDENWFIENGPERHLLFRLLPQLRTLGIWETGYARLVSSQSLERVAMSTKHLTALHLQSLDRFPVGLFEHWVALEELYINDTTLSGFLEPSESSRPSGKWVFRQFVRRPRPRLRLFQMEPHQFRNLNGLKRTECALDLSSLKTLHLGYQMSSMASRGYAENPLLREFTSVCASTIEDLLVQPEEEWVDAKSAQKFTQVRVLRFQFLGEDVPESCMIIPRMVAFLLALPNPEKLEELWLPALLCKQNPEDDEGVQRDIDYSILTSLLTSSRFENIQKIWIVYHNEHVKLSEEGVEQVFRRLLSEVYRGGRKRIRVRISEHGRFATQESEVWFYGSLD</sequence>
<gene>
    <name evidence="1" type="ORF">BDN72DRAFT_964488</name>
</gene>